<name>A0A428K8X0_9BACT</name>
<dbReference type="AlphaFoldDB" id="A0A428K8X0"/>
<dbReference type="RefSeq" id="WP_125438698.1">
    <property type="nucleotide sequence ID" value="NZ_RWIU01000004.1"/>
</dbReference>
<accession>A0A428K8X0</accession>
<organism evidence="1 2">
    <name type="scientific">Hymenobacter perfusus</name>
    <dbReference type="NCBI Taxonomy" id="1236770"/>
    <lineage>
        <taxon>Bacteria</taxon>
        <taxon>Pseudomonadati</taxon>
        <taxon>Bacteroidota</taxon>
        <taxon>Cytophagia</taxon>
        <taxon>Cytophagales</taxon>
        <taxon>Hymenobacteraceae</taxon>
        <taxon>Hymenobacter</taxon>
    </lineage>
</organism>
<evidence type="ECO:0000313" key="2">
    <source>
        <dbReference type="Proteomes" id="UP000270291"/>
    </source>
</evidence>
<dbReference type="InterPro" id="IPR024248">
    <property type="entry name" value="DUF2695"/>
</dbReference>
<dbReference type="OrthoDB" id="95751at2"/>
<comment type="caution">
    <text evidence="1">The sequence shown here is derived from an EMBL/GenBank/DDBJ whole genome shotgun (WGS) entry which is preliminary data.</text>
</comment>
<evidence type="ECO:0000313" key="1">
    <source>
        <dbReference type="EMBL" id="RSK42809.1"/>
    </source>
</evidence>
<proteinExistence type="predicted"/>
<keyword evidence="2" id="KW-1185">Reference proteome</keyword>
<dbReference type="Pfam" id="PF10905">
    <property type="entry name" value="DUF2695"/>
    <property type="match status" value="1"/>
</dbReference>
<gene>
    <name evidence="1" type="ORF">EI293_13500</name>
</gene>
<sequence>MSSKDEKQKRKALLASVKQKQQHELLAAMPVSLSNLKELFDYLDEQLGEEECDDTLRLTHLFLQSRNLPVANTSEWLATHGGYCDCEVLANVEEKFEKLL</sequence>
<protein>
    <submittedName>
        <fullName evidence="1">DUF2695 domain-containing protein</fullName>
    </submittedName>
</protein>
<dbReference type="Proteomes" id="UP000270291">
    <property type="component" value="Unassembled WGS sequence"/>
</dbReference>
<reference evidence="1 2" key="1">
    <citation type="submission" date="2018-12" db="EMBL/GenBank/DDBJ databases">
        <authorList>
            <person name="Feng G."/>
            <person name="Zhu H."/>
        </authorList>
    </citation>
    <scope>NUCLEOTIDE SEQUENCE [LARGE SCALE GENOMIC DNA]</scope>
    <source>
        <strain evidence="1 2">LMG 26000</strain>
    </source>
</reference>
<dbReference type="EMBL" id="RWIU01000004">
    <property type="protein sequence ID" value="RSK42809.1"/>
    <property type="molecule type" value="Genomic_DNA"/>
</dbReference>